<feature type="compositionally biased region" description="Low complexity" evidence="4">
    <location>
        <begin position="309"/>
        <end position="320"/>
    </location>
</feature>
<feature type="domain" description="C2" evidence="5">
    <location>
        <begin position="470"/>
        <end position="592"/>
    </location>
</feature>
<dbReference type="InterPro" id="IPR035892">
    <property type="entry name" value="C2_domain_sf"/>
</dbReference>
<dbReference type="PANTHER" id="PTHR45716:SF6">
    <property type="entry name" value="SYNAPTOTAGMIN-LIKE PROTEIN 5"/>
    <property type="match status" value="1"/>
</dbReference>
<reference evidence="7" key="2">
    <citation type="submission" date="2025-09" db="UniProtKB">
        <authorList>
            <consortium name="Ensembl"/>
        </authorList>
    </citation>
    <scope>IDENTIFICATION</scope>
</reference>
<dbReference type="Gene3D" id="2.60.40.150">
    <property type="entry name" value="C2 domain"/>
    <property type="match status" value="2"/>
</dbReference>
<dbReference type="FunFam" id="3.30.40.10:FF:000018">
    <property type="entry name" value="Synaptotagmin-like 5, isoform CRA_a"/>
    <property type="match status" value="1"/>
</dbReference>
<feature type="compositionally biased region" description="Basic and acidic residues" evidence="4">
    <location>
        <begin position="155"/>
        <end position="170"/>
    </location>
</feature>
<dbReference type="GeneTree" id="ENSGT00940000158618"/>
<feature type="region of interest" description="Disordered" evidence="4">
    <location>
        <begin position="153"/>
        <end position="217"/>
    </location>
</feature>
<sequence>MSRNMEILNLSYLLDQERQIILDVLQRDAHIKKIEEKRIRKLKNELLEIRKKGGNRYRIRQDNKKKICVRCQKNLGVIFDRGQVCDCCQLRVCNACRVVDKDRVWKCTVCSKISELRKVTGEWFVEERTKRFKNTTSPGTEVVRKSIMRKSVTAKRFEEEGENSKTDTKENTTNNGTLANAQSAGGTDTRSLKRKNPKLLGKGDDTRSIRSNFDTQSLRSNRSTFRVNGVLDKKIVKPPINGDNISTRSDHDTRSLRSIKSVARSERGSVQSLETSGARSKSRGSTNSARSSLPSKGSKTSGSVPAIQSSPTPSKRSVSSHYSHKSGLENGTRTSTSIPENLSMGHRRIPSNTPSAAVSLVSVASDRSKSEMDLSHGINGENAETISIRSKSVPSGLNGMENLEPEEDIDDLVNSHNSSQMRNAFSETVEADTDRNLSYLNVPDADADTASICSRSSANSDVGDYRNLEVTGEIVLNISYSYRTGALNILVKACRNLAVADEKKNRTDPYVKSYLLPDKSRQSKRKTKVKTNTTNPDFNETLKYVISHTQLQTRTLQLSVLHNDRFGRNSFLGEVSIPLDSFDFENKEDNAYNLEPKVDSAPESTPQYKGEITIGLRYTPPEKCLTLPLEPGTGRLSFIRPRKGSMQIPTGGILDVFVKEARNLTAVKSSSTSDTFVKGHLLPEILKSSKQKTPVVKKTVNPQWNHTFGFTNLQPTDLQIICLELTVWGKESLSSNVFLGGVYLGCGSGNSENGEDMIQGEEQLLWQKMIDNPGTSVEGIIMLRSTMTKHKSNPTKA</sequence>
<evidence type="ECO:0000313" key="8">
    <source>
        <dbReference type="Proteomes" id="UP000694569"/>
    </source>
</evidence>
<dbReference type="CDD" id="cd04020">
    <property type="entry name" value="C2B_SLP_1-2-3-4"/>
    <property type="match status" value="1"/>
</dbReference>
<dbReference type="PROSITE" id="PS50916">
    <property type="entry name" value="RABBD"/>
    <property type="match status" value="1"/>
</dbReference>
<dbReference type="InterPro" id="IPR041282">
    <property type="entry name" value="FYVE_2"/>
</dbReference>
<dbReference type="OrthoDB" id="195679at2759"/>
<dbReference type="FunFam" id="2.60.40.150:FF:000006">
    <property type="entry name" value="Synaptotagmin-like 5, isoform CRA_a"/>
    <property type="match status" value="1"/>
</dbReference>
<proteinExistence type="predicted"/>
<dbReference type="GO" id="GO:0031267">
    <property type="term" value="F:small GTPase binding"/>
    <property type="evidence" value="ECO:0007669"/>
    <property type="project" value="InterPro"/>
</dbReference>
<dbReference type="Pfam" id="PF02318">
    <property type="entry name" value="FYVE_2"/>
    <property type="match status" value="1"/>
</dbReference>
<evidence type="ECO:0000256" key="1">
    <source>
        <dbReference type="ARBA" id="ARBA00004170"/>
    </source>
</evidence>
<dbReference type="SUPFAM" id="SSF57903">
    <property type="entry name" value="FYVE/PHD zinc finger"/>
    <property type="match status" value="1"/>
</dbReference>
<dbReference type="GO" id="GO:0005886">
    <property type="term" value="C:plasma membrane"/>
    <property type="evidence" value="ECO:0007669"/>
    <property type="project" value="TreeGrafter"/>
</dbReference>
<dbReference type="Proteomes" id="UP000694569">
    <property type="component" value="Unplaced"/>
</dbReference>
<dbReference type="InterPro" id="IPR000008">
    <property type="entry name" value="C2_dom"/>
</dbReference>
<evidence type="ECO:0000313" key="7">
    <source>
        <dbReference type="Ensembl" id="ENSLLEP00000006548.1"/>
    </source>
</evidence>
<dbReference type="Pfam" id="PF00168">
    <property type="entry name" value="C2"/>
    <property type="match status" value="2"/>
</dbReference>
<organism evidence="7 8">
    <name type="scientific">Leptobrachium leishanense</name>
    <name type="common">Leishan spiny toad</name>
    <dbReference type="NCBI Taxonomy" id="445787"/>
    <lineage>
        <taxon>Eukaryota</taxon>
        <taxon>Metazoa</taxon>
        <taxon>Chordata</taxon>
        <taxon>Craniata</taxon>
        <taxon>Vertebrata</taxon>
        <taxon>Euteleostomi</taxon>
        <taxon>Amphibia</taxon>
        <taxon>Batrachia</taxon>
        <taxon>Anura</taxon>
        <taxon>Pelobatoidea</taxon>
        <taxon>Megophryidae</taxon>
        <taxon>Leptobrachium</taxon>
    </lineage>
</organism>
<keyword evidence="8" id="KW-1185">Reference proteome</keyword>
<dbReference type="InterPro" id="IPR011011">
    <property type="entry name" value="Znf_FYVE_PHD"/>
</dbReference>
<dbReference type="InterPro" id="IPR013083">
    <property type="entry name" value="Znf_RING/FYVE/PHD"/>
</dbReference>
<dbReference type="Ensembl" id="ENSLLET00000006820.1">
    <property type="protein sequence ID" value="ENSLLEP00000006548.1"/>
    <property type="gene ID" value="ENSLLEG00000004136.1"/>
</dbReference>
<accession>A0A8C5LZD0</accession>
<dbReference type="PANTHER" id="PTHR45716">
    <property type="entry name" value="BITESIZE, ISOFORM I"/>
    <property type="match status" value="1"/>
</dbReference>
<dbReference type="GO" id="GO:0070382">
    <property type="term" value="C:exocytic vesicle"/>
    <property type="evidence" value="ECO:0007669"/>
    <property type="project" value="TreeGrafter"/>
</dbReference>
<dbReference type="PROSITE" id="PS50004">
    <property type="entry name" value="C2"/>
    <property type="match status" value="2"/>
</dbReference>
<gene>
    <name evidence="7" type="primary">SYTL5</name>
</gene>
<evidence type="ECO:0000256" key="3">
    <source>
        <dbReference type="ARBA" id="ARBA00023136"/>
    </source>
</evidence>
<protein>
    <submittedName>
        <fullName evidence="7">Synaptotagmin like 5</fullName>
    </submittedName>
</protein>
<dbReference type="InterPro" id="IPR043567">
    <property type="entry name" value="SYTL1-5_C2B"/>
</dbReference>
<comment type="subcellular location">
    <subcellularLocation>
        <location evidence="1">Membrane</location>
        <topology evidence="1">Peripheral membrane protein</topology>
    </subcellularLocation>
</comment>
<dbReference type="SUPFAM" id="SSF49562">
    <property type="entry name" value="C2 domain (Calcium/lipid-binding domain, CaLB)"/>
    <property type="match status" value="2"/>
</dbReference>
<feature type="compositionally biased region" description="Polar residues" evidence="4">
    <location>
        <begin position="329"/>
        <end position="340"/>
    </location>
</feature>
<feature type="compositionally biased region" description="Polar residues" evidence="4">
    <location>
        <begin position="268"/>
        <end position="308"/>
    </location>
</feature>
<dbReference type="AlphaFoldDB" id="A0A8C5LZD0"/>
<dbReference type="Gene3D" id="3.30.40.10">
    <property type="entry name" value="Zinc/RING finger domain, C3HC4 (zinc finger)"/>
    <property type="match status" value="1"/>
</dbReference>
<evidence type="ECO:0000259" key="5">
    <source>
        <dbReference type="PROSITE" id="PS50004"/>
    </source>
</evidence>
<keyword evidence="2" id="KW-0677">Repeat</keyword>
<feature type="compositionally biased region" description="Polar residues" evidence="4">
    <location>
        <begin position="171"/>
        <end position="189"/>
    </location>
</feature>
<evidence type="ECO:0000256" key="4">
    <source>
        <dbReference type="SAM" id="MobiDB-lite"/>
    </source>
</evidence>
<keyword evidence="3" id="KW-0472">Membrane</keyword>
<feature type="domain" description="C2" evidence="5">
    <location>
        <begin position="630"/>
        <end position="767"/>
    </location>
</feature>
<feature type="region of interest" description="Disordered" evidence="4">
    <location>
        <begin position="236"/>
        <end position="364"/>
    </location>
</feature>
<evidence type="ECO:0000259" key="6">
    <source>
        <dbReference type="PROSITE" id="PS50916"/>
    </source>
</evidence>
<dbReference type="GO" id="GO:0006887">
    <property type="term" value="P:exocytosis"/>
    <property type="evidence" value="ECO:0007669"/>
    <property type="project" value="TreeGrafter"/>
</dbReference>
<evidence type="ECO:0000256" key="2">
    <source>
        <dbReference type="ARBA" id="ARBA00022737"/>
    </source>
</evidence>
<dbReference type="SMART" id="SM00239">
    <property type="entry name" value="C2"/>
    <property type="match status" value="2"/>
</dbReference>
<name>A0A8C5LZD0_9ANUR</name>
<dbReference type="GO" id="GO:0006886">
    <property type="term" value="P:intracellular protein transport"/>
    <property type="evidence" value="ECO:0007669"/>
    <property type="project" value="InterPro"/>
</dbReference>
<reference evidence="7" key="1">
    <citation type="submission" date="2025-08" db="UniProtKB">
        <authorList>
            <consortium name="Ensembl"/>
        </authorList>
    </citation>
    <scope>IDENTIFICATION</scope>
</reference>
<feature type="domain" description="RabBD" evidence="6">
    <location>
        <begin position="7"/>
        <end position="127"/>
    </location>
</feature>
<dbReference type="GO" id="GO:0042043">
    <property type="term" value="F:neurexin family protein binding"/>
    <property type="evidence" value="ECO:0007669"/>
    <property type="project" value="TreeGrafter"/>
</dbReference>
<feature type="compositionally biased region" description="Low complexity" evidence="4">
    <location>
        <begin position="355"/>
        <end position="364"/>
    </location>
</feature>
<dbReference type="InterPro" id="IPR010911">
    <property type="entry name" value="Rab_BD"/>
</dbReference>